<sequence length="302" mass="32548">MPDAGPARVQARPVASYGRIVMPDALAVRVAPASRRFAPRKASLRLLPLEAFSWGTGRGPVHPRTRPDHTLIWVTQGRVRLDFPRSGALLDADDVRFIPAGTAFASRSQPGALGHVLLLSPELAVDLDPALPCRVTAGCAGHGAAALMSCLQGLVDEAARAPDCKALTCHLNLLALRLSRLDPERGAMPGQPHAGPDRPLVDRFLALAAIQIGAPRTLAELAQDLGTTLTLLDRACLEARGKRAIDLLHELRLERAAEMLRHTDRPAARIAQDLGYASHTHFTRSFVAATGRTPEAYRQQMQ</sequence>
<evidence type="ECO:0000313" key="5">
    <source>
        <dbReference type="Proteomes" id="UP000285530"/>
    </source>
</evidence>
<keyword evidence="5" id="KW-1185">Reference proteome</keyword>
<protein>
    <submittedName>
        <fullName evidence="4">AraC family transcriptional regulator</fullName>
    </submittedName>
</protein>
<keyword evidence="2" id="KW-0804">Transcription</keyword>
<dbReference type="SUPFAM" id="SSF46689">
    <property type="entry name" value="Homeodomain-like"/>
    <property type="match status" value="1"/>
</dbReference>
<dbReference type="InterPro" id="IPR009057">
    <property type="entry name" value="Homeodomain-like_sf"/>
</dbReference>
<organism evidence="4 5">
    <name type="scientific">Paracoccus aestuarii</name>
    <dbReference type="NCBI Taxonomy" id="453842"/>
    <lineage>
        <taxon>Bacteria</taxon>
        <taxon>Pseudomonadati</taxon>
        <taxon>Pseudomonadota</taxon>
        <taxon>Alphaproteobacteria</taxon>
        <taxon>Rhodobacterales</taxon>
        <taxon>Paracoccaceae</taxon>
        <taxon>Paracoccus</taxon>
    </lineage>
</organism>
<dbReference type="SMART" id="SM00342">
    <property type="entry name" value="HTH_ARAC"/>
    <property type="match status" value="1"/>
</dbReference>
<dbReference type="Pfam" id="PF12833">
    <property type="entry name" value="HTH_18"/>
    <property type="match status" value="1"/>
</dbReference>
<gene>
    <name evidence="4" type="ORF">D3P06_01765</name>
</gene>
<dbReference type="GO" id="GO:0003700">
    <property type="term" value="F:DNA-binding transcription factor activity"/>
    <property type="evidence" value="ECO:0007669"/>
    <property type="project" value="InterPro"/>
</dbReference>
<reference evidence="4 5" key="1">
    <citation type="submission" date="2018-09" db="EMBL/GenBank/DDBJ databases">
        <title>Paracoccus onubensis nov. sp. a moderate halophilic bacterium isolated from Gruta de las Maravillas (Aracena, Spain).</title>
        <authorList>
            <person name="Jurado V."/>
            <person name="Gutierrez-Patricio S."/>
            <person name="Gonzalez-Pimentel J.L."/>
            <person name="Laiz L."/>
            <person name="Saiz-Jimenez C."/>
        </authorList>
    </citation>
    <scope>NUCLEOTIDE SEQUENCE [LARGE SCALE GENOMIC DNA]</scope>
    <source>
        <strain evidence="4 5">DSM 19484</strain>
    </source>
</reference>
<keyword evidence="1" id="KW-0805">Transcription regulation</keyword>
<comment type="caution">
    <text evidence="4">The sequence shown here is derived from an EMBL/GenBank/DDBJ whole genome shotgun (WGS) entry which is preliminary data.</text>
</comment>
<dbReference type="PANTHER" id="PTHR11019:SF159">
    <property type="entry name" value="TRANSCRIPTIONAL REGULATOR-RELATED"/>
    <property type="match status" value="1"/>
</dbReference>
<evidence type="ECO:0000259" key="3">
    <source>
        <dbReference type="PROSITE" id="PS01124"/>
    </source>
</evidence>
<dbReference type="Proteomes" id="UP000285530">
    <property type="component" value="Unassembled WGS sequence"/>
</dbReference>
<name>A0A419A1M1_9RHOB</name>
<dbReference type="PROSITE" id="PS01124">
    <property type="entry name" value="HTH_ARAC_FAMILY_2"/>
    <property type="match status" value="1"/>
</dbReference>
<proteinExistence type="predicted"/>
<dbReference type="EMBL" id="QZEV01000004">
    <property type="protein sequence ID" value="RJL06949.1"/>
    <property type="molecule type" value="Genomic_DNA"/>
</dbReference>
<dbReference type="GO" id="GO:0043565">
    <property type="term" value="F:sequence-specific DNA binding"/>
    <property type="evidence" value="ECO:0007669"/>
    <property type="project" value="InterPro"/>
</dbReference>
<feature type="domain" description="HTH araC/xylS-type" evidence="3">
    <location>
        <begin position="202"/>
        <end position="300"/>
    </location>
</feature>
<dbReference type="AlphaFoldDB" id="A0A419A1M1"/>
<evidence type="ECO:0000313" key="4">
    <source>
        <dbReference type="EMBL" id="RJL06949.1"/>
    </source>
</evidence>
<accession>A0A419A1M1</accession>
<dbReference type="InterPro" id="IPR018060">
    <property type="entry name" value="HTH_AraC"/>
</dbReference>
<evidence type="ECO:0000256" key="1">
    <source>
        <dbReference type="ARBA" id="ARBA00023015"/>
    </source>
</evidence>
<evidence type="ECO:0000256" key="2">
    <source>
        <dbReference type="ARBA" id="ARBA00023163"/>
    </source>
</evidence>
<dbReference type="Gene3D" id="1.10.10.60">
    <property type="entry name" value="Homeodomain-like"/>
    <property type="match status" value="1"/>
</dbReference>
<dbReference type="PANTHER" id="PTHR11019">
    <property type="entry name" value="HTH-TYPE TRANSCRIPTIONAL REGULATOR NIMR"/>
    <property type="match status" value="1"/>
</dbReference>